<feature type="compositionally biased region" description="Basic and acidic residues" evidence="2">
    <location>
        <begin position="568"/>
        <end position="596"/>
    </location>
</feature>
<feature type="compositionally biased region" description="Gly residues" evidence="2">
    <location>
        <begin position="375"/>
        <end position="385"/>
    </location>
</feature>
<dbReference type="GeneID" id="41959991"/>
<feature type="compositionally biased region" description="Low complexity" evidence="2">
    <location>
        <begin position="390"/>
        <end position="406"/>
    </location>
</feature>
<reference evidence="5" key="1">
    <citation type="journal article" date="2019" name="Mol. Biol. Evol.">
        <title>Blast fungal genomes show frequent chromosomal changes, gene gains and losses, and effector gene turnover.</title>
        <authorList>
            <person name="Gomez Luciano L.B."/>
            <person name="Jason Tsai I."/>
            <person name="Chuma I."/>
            <person name="Tosa Y."/>
            <person name="Chen Y.H."/>
            <person name="Li J.Y."/>
            <person name="Li M.Y."/>
            <person name="Jade Lu M.Y."/>
            <person name="Nakayashiki H."/>
            <person name="Li W.H."/>
        </authorList>
    </citation>
    <scope>NUCLEOTIDE SEQUENCE</scope>
    <source>
        <strain evidence="5">NI907</strain>
    </source>
</reference>
<feature type="transmembrane region" description="Helical" evidence="3">
    <location>
        <begin position="264"/>
        <end position="287"/>
    </location>
</feature>
<proteinExistence type="predicted"/>
<feature type="compositionally biased region" description="Pro residues" evidence="2">
    <location>
        <begin position="95"/>
        <end position="111"/>
    </location>
</feature>
<reference evidence="5" key="3">
    <citation type="submission" date="2025-08" db="UniProtKB">
        <authorList>
            <consortium name="RefSeq"/>
        </authorList>
    </citation>
    <scope>IDENTIFICATION</scope>
    <source>
        <strain evidence="5">NI907</strain>
    </source>
</reference>
<accession>A0A6P8BER7</accession>
<feature type="compositionally biased region" description="Low complexity" evidence="2">
    <location>
        <begin position="112"/>
        <end position="128"/>
    </location>
</feature>
<feature type="compositionally biased region" description="Basic and acidic residues" evidence="2">
    <location>
        <begin position="517"/>
        <end position="533"/>
    </location>
</feature>
<keyword evidence="3" id="KW-0812">Transmembrane</keyword>
<protein>
    <submittedName>
        <fullName evidence="5">Uncharacterized protein</fullName>
    </submittedName>
</protein>
<dbReference type="AlphaFoldDB" id="A0A6P8BER7"/>
<evidence type="ECO:0000256" key="1">
    <source>
        <dbReference type="SAM" id="Coils"/>
    </source>
</evidence>
<feature type="compositionally biased region" description="Low complexity" evidence="2">
    <location>
        <begin position="347"/>
        <end position="365"/>
    </location>
</feature>
<feature type="coiled-coil region" evidence="1">
    <location>
        <begin position="219"/>
        <end position="246"/>
    </location>
</feature>
<keyword evidence="3" id="KW-1133">Transmembrane helix</keyword>
<gene>
    <name evidence="5" type="ORF">PgNI_05041</name>
</gene>
<dbReference type="KEGG" id="pgri:PgNI_05041"/>
<evidence type="ECO:0000256" key="3">
    <source>
        <dbReference type="SAM" id="Phobius"/>
    </source>
</evidence>
<dbReference type="RefSeq" id="XP_030985690.1">
    <property type="nucleotide sequence ID" value="XM_031125082.1"/>
</dbReference>
<reference evidence="5" key="2">
    <citation type="submission" date="2019-10" db="EMBL/GenBank/DDBJ databases">
        <authorList>
            <consortium name="NCBI Genome Project"/>
        </authorList>
    </citation>
    <scope>NUCLEOTIDE SEQUENCE</scope>
    <source>
        <strain evidence="5">NI907</strain>
    </source>
</reference>
<organism evidence="4 5">
    <name type="scientific">Pyricularia grisea</name>
    <name type="common">Crabgrass-specific blast fungus</name>
    <name type="synonym">Magnaporthe grisea</name>
    <dbReference type="NCBI Taxonomy" id="148305"/>
    <lineage>
        <taxon>Eukaryota</taxon>
        <taxon>Fungi</taxon>
        <taxon>Dikarya</taxon>
        <taxon>Ascomycota</taxon>
        <taxon>Pezizomycotina</taxon>
        <taxon>Sordariomycetes</taxon>
        <taxon>Sordariomycetidae</taxon>
        <taxon>Magnaporthales</taxon>
        <taxon>Pyriculariaceae</taxon>
        <taxon>Pyricularia</taxon>
    </lineage>
</organism>
<feature type="region of interest" description="Disordered" evidence="2">
    <location>
        <begin position="337"/>
        <end position="432"/>
    </location>
</feature>
<keyword evidence="1" id="KW-0175">Coiled coil</keyword>
<evidence type="ECO:0000256" key="2">
    <source>
        <dbReference type="SAM" id="MobiDB-lite"/>
    </source>
</evidence>
<sequence>MRRKRSRTNALSHTVLVAATGLLLLTLPTGVLSRRLFEGDAKIPADFREVTGPSPLGAASAPLITPAPVAVTAKVRRDDVDDLDVDYYQAAFGPGPGPGPGPPRPRPPGQQQPPQQQQPQQPGSQQPPSRGPDDQIVMSLSSALLAAQRNLSQASQTFEQSISELQGSLALATSAAQAASSNAAEASTSAASVAASASTALAVARASISNIQAAASQSLADAETRAKLAQASANSAEADARQARAEADSRVSQAQGASVSITQAAIAVVASVLGSALITLIVLWLLMRYRRKKKIEKLAEEEEKEQIALAAEKQRLAAEEARRRGLERGAAAMLMHSRQRNSGSFQSRNRVGSVGVGGANRNSVASRRGSMVGQRGPGPGSGIGGPPTRPQSGSTMASSSSHTYVSDHPISFPRGAALAGPPGSRNRDSFNSEHGLVGYAMSTTSDHTSSRPVTADMSAVPGTGRFNLALGSHPVGGAPSSNTDLNRSSSHGSDRSRPTSRAPFFQQRLGRLEEEDLPRTSLDRQRPSLDRQRTTSPTILRTAGDETAATGSGRVVDTSSSETAVDSGVERRREDGSKEDGGGKSEGQEPRGEAQGHGRIAKLSIKQGNVSAVFTARLMDRFLRTAQAKLR</sequence>
<feature type="region of interest" description="Disordered" evidence="2">
    <location>
        <begin position="465"/>
        <end position="602"/>
    </location>
</feature>
<dbReference type="Proteomes" id="UP000515153">
    <property type="component" value="Unplaced"/>
</dbReference>
<feature type="compositionally biased region" description="Polar residues" evidence="2">
    <location>
        <begin position="479"/>
        <end position="491"/>
    </location>
</feature>
<evidence type="ECO:0000313" key="5">
    <source>
        <dbReference type="RefSeq" id="XP_030985690.1"/>
    </source>
</evidence>
<name>A0A6P8BER7_PYRGI</name>
<keyword evidence="4" id="KW-1185">Reference proteome</keyword>
<evidence type="ECO:0000313" key="4">
    <source>
        <dbReference type="Proteomes" id="UP000515153"/>
    </source>
</evidence>
<feature type="coiled-coil region" evidence="1">
    <location>
        <begin position="292"/>
        <end position="329"/>
    </location>
</feature>
<keyword evidence="3" id="KW-0472">Membrane</keyword>
<feature type="region of interest" description="Disordered" evidence="2">
    <location>
        <begin position="88"/>
        <end position="135"/>
    </location>
</feature>